<organism evidence="2 3">
    <name type="scientific">Porites lobata</name>
    <dbReference type="NCBI Taxonomy" id="104759"/>
    <lineage>
        <taxon>Eukaryota</taxon>
        <taxon>Metazoa</taxon>
        <taxon>Cnidaria</taxon>
        <taxon>Anthozoa</taxon>
        <taxon>Hexacorallia</taxon>
        <taxon>Scleractinia</taxon>
        <taxon>Fungiina</taxon>
        <taxon>Poritidae</taxon>
        <taxon>Porites</taxon>
    </lineage>
</organism>
<dbReference type="InterPro" id="IPR036691">
    <property type="entry name" value="Endo/exonu/phosph_ase_sf"/>
</dbReference>
<dbReference type="EMBL" id="CALNXK010000032">
    <property type="protein sequence ID" value="CAH3118841.1"/>
    <property type="molecule type" value="Genomic_DNA"/>
</dbReference>
<gene>
    <name evidence="1" type="ORF">PLOB_00026617</name>
    <name evidence="2" type="ORF">PLOB_00026618</name>
</gene>
<accession>A0ABN8NS58</accession>
<feature type="non-terminal residue" evidence="2">
    <location>
        <position position="124"/>
    </location>
</feature>
<evidence type="ECO:0000313" key="3">
    <source>
        <dbReference type="Proteomes" id="UP001159405"/>
    </source>
</evidence>
<feature type="non-terminal residue" evidence="2">
    <location>
        <position position="1"/>
    </location>
</feature>
<sequence length="124" mass="14225">SPIDWFASNINSHYRRNLKIGHLNLNGNYGKAEEVIDLLIACRLDIFFVAESKTDGSVNSSLFAHSEDRIIRRDRKKGGGGMLVCIRRSITALRRAKLEQSQMVLWKRLVFNMCVLSLTRQMQD</sequence>
<reference evidence="2 3" key="1">
    <citation type="submission" date="2022-05" db="EMBL/GenBank/DDBJ databases">
        <authorList>
            <consortium name="Genoscope - CEA"/>
            <person name="William W."/>
        </authorList>
    </citation>
    <scope>NUCLEOTIDE SEQUENCE [LARGE SCALE GENOMIC DNA]</scope>
</reference>
<evidence type="ECO:0000313" key="2">
    <source>
        <dbReference type="EMBL" id="CAH3118841.1"/>
    </source>
</evidence>
<comment type="caution">
    <text evidence="2">The sequence shown here is derived from an EMBL/GenBank/DDBJ whole genome shotgun (WGS) entry which is preliminary data.</text>
</comment>
<dbReference type="Gene3D" id="3.60.10.10">
    <property type="entry name" value="Endonuclease/exonuclease/phosphatase"/>
    <property type="match status" value="1"/>
</dbReference>
<keyword evidence="3" id="KW-1185">Reference proteome</keyword>
<evidence type="ECO:0000313" key="1">
    <source>
        <dbReference type="EMBL" id="CAH3118839.1"/>
    </source>
</evidence>
<protein>
    <submittedName>
        <fullName evidence="2">Uncharacterized protein</fullName>
    </submittedName>
</protein>
<proteinExistence type="predicted"/>
<name>A0ABN8NS58_9CNID</name>
<dbReference type="Proteomes" id="UP001159405">
    <property type="component" value="Unassembled WGS sequence"/>
</dbReference>
<dbReference type="EMBL" id="CALNXK010000032">
    <property type="protein sequence ID" value="CAH3118839.1"/>
    <property type="molecule type" value="Genomic_DNA"/>
</dbReference>
<dbReference type="SUPFAM" id="SSF56219">
    <property type="entry name" value="DNase I-like"/>
    <property type="match status" value="1"/>
</dbReference>